<feature type="domain" description="Splicing factor 1 helix-hairpin" evidence="5">
    <location>
        <begin position="31"/>
        <end position="135"/>
    </location>
</feature>
<keyword evidence="3" id="KW-0539">Nucleus</keyword>
<keyword evidence="3" id="KW-0508">mRNA splicing</keyword>
<feature type="compositionally biased region" description="Basic and acidic residues" evidence="4">
    <location>
        <begin position="272"/>
        <end position="283"/>
    </location>
</feature>
<dbReference type="InterPro" id="IPR036612">
    <property type="entry name" value="KH_dom_type_1_sf"/>
</dbReference>
<dbReference type="GO" id="GO:0000398">
    <property type="term" value="P:mRNA splicing, via spliceosome"/>
    <property type="evidence" value="ECO:0007669"/>
    <property type="project" value="UniProtKB-UniRule"/>
</dbReference>
<dbReference type="InterPro" id="IPR047086">
    <property type="entry name" value="SF1-HH_sf"/>
</dbReference>
<keyword evidence="3" id="KW-0862">Zinc</keyword>
<dbReference type="EMBL" id="LKCW01000216">
    <property type="protein sequence ID" value="KPM36152.1"/>
    <property type="molecule type" value="Genomic_DNA"/>
</dbReference>
<comment type="similarity">
    <text evidence="3">Belongs to the BBP/SF1 family.</text>
</comment>
<dbReference type="PANTHER" id="PTHR11208">
    <property type="entry name" value="RNA-BINDING PROTEIN RELATED"/>
    <property type="match status" value="1"/>
</dbReference>
<evidence type="ECO:0000259" key="6">
    <source>
        <dbReference type="Pfam" id="PF22675"/>
    </source>
</evidence>
<dbReference type="Proteomes" id="UP000050424">
    <property type="component" value="Unassembled WGS sequence"/>
</dbReference>
<sequence length="346" mass="39642">MFPMNGTKRAVDLELPDHHQVSAKRPRCEGRWGPQDEKRTVGLPTAITSSMTSEQLEAYVVIFRINEITQQLRTNDIPLSKNPRSSSPHPEYDRTGRRTNTREQRYRQRLEQERGQLVETALKTIPAYRPPFDYRRRAVKISEKVYLPVTDFPGVNFIGQILGPRGNSFKAMNAQSGANIVIRGRGSVKEGRGQGRTIAVDRDTEPLHCLITADSQVKVAEGRRLVDSVIDMATSIPEHENERKLQQLRGLAIMNGTFRDDESQDTHLREARFIGSDDNRNDRSNTNQQLASDAKSQTNFREAMKLDHEYHKLMSEIEDRPVKIELTVKYVPKVQALPPWRLDQQF</sequence>
<comment type="caution">
    <text evidence="7">The sequence shown here is derived from an EMBL/GenBank/DDBJ whole genome shotgun (WGS) entry which is preliminary data.</text>
</comment>
<dbReference type="STRING" id="78410.A0A0P7B6D3"/>
<reference evidence="7 8" key="1">
    <citation type="submission" date="2015-09" db="EMBL/GenBank/DDBJ databases">
        <title>Draft genome of a European isolate of the apple canker pathogen Neonectria ditissima.</title>
        <authorList>
            <person name="Gomez-Cortecero A."/>
            <person name="Harrison R.J."/>
            <person name="Armitage A.D."/>
        </authorList>
    </citation>
    <scope>NUCLEOTIDE SEQUENCE [LARGE SCALE GENOMIC DNA]</scope>
    <source>
        <strain evidence="7 8">R09/05</strain>
    </source>
</reference>
<dbReference type="Gene3D" id="3.30.1370.10">
    <property type="entry name" value="K Homology domain, type 1"/>
    <property type="match status" value="1"/>
</dbReference>
<evidence type="ECO:0000256" key="2">
    <source>
        <dbReference type="ARBA" id="ARBA00022884"/>
    </source>
</evidence>
<dbReference type="InterPro" id="IPR045071">
    <property type="entry name" value="BBP-like"/>
</dbReference>
<feature type="compositionally biased region" description="Basic and acidic residues" evidence="4">
    <location>
        <begin position="90"/>
        <end position="103"/>
    </location>
</feature>
<keyword evidence="3" id="KW-0863">Zinc-finger</keyword>
<keyword evidence="3" id="KW-0507">mRNA processing</keyword>
<dbReference type="GO" id="GO:0008270">
    <property type="term" value="F:zinc ion binding"/>
    <property type="evidence" value="ECO:0007669"/>
    <property type="project" value="UniProtKB-UniRule"/>
</dbReference>
<dbReference type="InterPro" id="IPR032570">
    <property type="entry name" value="SF1-HH"/>
</dbReference>
<comment type="subcellular location">
    <subcellularLocation>
        <location evidence="3">Nucleus</location>
    </subcellularLocation>
</comment>
<evidence type="ECO:0000313" key="7">
    <source>
        <dbReference type="EMBL" id="KPM36152.1"/>
    </source>
</evidence>
<feature type="region of interest" description="Disordered" evidence="4">
    <location>
        <begin position="20"/>
        <end position="39"/>
    </location>
</feature>
<protein>
    <recommendedName>
        <fullName evidence="3">Branchpoint-bridging protein</fullName>
    </recommendedName>
</protein>
<evidence type="ECO:0000259" key="5">
    <source>
        <dbReference type="Pfam" id="PF16275"/>
    </source>
</evidence>
<dbReference type="GO" id="GO:0005681">
    <property type="term" value="C:spliceosomal complex"/>
    <property type="evidence" value="ECO:0007669"/>
    <property type="project" value="UniProtKB-KW"/>
</dbReference>
<name>A0A0P7B6D3_9HYPO</name>
<gene>
    <name evidence="7" type="ORF">AK830_g10423</name>
</gene>
<evidence type="ECO:0000256" key="3">
    <source>
        <dbReference type="RuleBase" id="RU367126"/>
    </source>
</evidence>
<dbReference type="AlphaFoldDB" id="A0A0P7B6D3"/>
<accession>A0A0P7B6D3</accession>
<feature type="compositionally biased region" description="Polar residues" evidence="4">
    <location>
        <begin position="286"/>
        <end position="298"/>
    </location>
</feature>
<keyword evidence="3" id="KW-0747">Spliceosome</keyword>
<keyword evidence="2" id="KW-0694">RNA-binding</keyword>
<organism evidence="7 8">
    <name type="scientific">Neonectria ditissima</name>
    <dbReference type="NCBI Taxonomy" id="78410"/>
    <lineage>
        <taxon>Eukaryota</taxon>
        <taxon>Fungi</taxon>
        <taxon>Dikarya</taxon>
        <taxon>Ascomycota</taxon>
        <taxon>Pezizomycotina</taxon>
        <taxon>Sordariomycetes</taxon>
        <taxon>Hypocreomycetidae</taxon>
        <taxon>Hypocreales</taxon>
        <taxon>Nectriaceae</taxon>
        <taxon>Neonectria</taxon>
    </lineage>
</organism>
<feature type="region of interest" description="Disordered" evidence="4">
    <location>
        <begin position="272"/>
        <end position="298"/>
    </location>
</feature>
<evidence type="ECO:0000256" key="1">
    <source>
        <dbReference type="ARBA" id="ARBA00022723"/>
    </source>
</evidence>
<comment type="function">
    <text evidence="3">Necessary for the splicing of pre-mRNA. Has a role in the recognition of the branch site (5'-UACUAAC-3'), the pyrimidine tract and the 3'-splice site at the 3'-end of introns.</text>
</comment>
<keyword evidence="1 3" id="KW-0479">Metal-binding</keyword>
<dbReference type="GO" id="GO:0045131">
    <property type="term" value="F:pre-mRNA branch point binding"/>
    <property type="evidence" value="ECO:0007669"/>
    <property type="project" value="UniProtKB-UniRule"/>
</dbReference>
<feature type="region of interest" description="Disordered" evidence="4">
    <location>
        <begin position="74"/>
        <end position="103"/>
    </location>
</feature>
<dbReference type="GO" id="GO:0003729">
    <property type="term" value="F:mRNA binding"/>
    <property type="evidence" value="ECO:0007669"/>
    <property type="project" value="TreeGrafter"/>
</dbReference>
<dbReference type="OrthoDB" id="6777263at2759"/>
<keyword evidence="8" id="KW-1185">Reference proteome</keyword>
<dbReference type="PANTHER" id="PTHR11208:SF45">
    <property type="entry name" value="SPLICING FACTOR 1"/>
    <property type="match status" value="1"/>
</dbReference>
<evidence type="ECO:0000256" key="4">
    <source>
        <dbReference type="SAM" id="MobiDB-lite"/>
    </source>
</evidence>
<evidence type="ECO:0000313" key="8">
    <source>
        <dbReference type="Proteomes" id="UP000050424"/>
    </source>
</evidence>
<dbReference type="Pfam" id="PF22675">
    <property type="entry name" value="KH-I_KHDC4-BBP"/>
    <property type="match status" value="1"/>
</dbReference>
<proteinExistence type="inferred from homology"/>
<dbReference type="SUPFAM" id="SSF54791">
    <property type="entry name" value="Eukaryotic type KH-domain (KH-domain type I)"/>
    <property type="match status" value="1"/>
</dbReference>
<dbReference type="Pfam" id="PF16275">
    <property type="entry name" value="SF1-HH"/>
    <property type="match status" value="1"/>
</dbReference>
<dbReference type="InterPro" id="IPR055256">
    <property type="entry name" value="KH_1_KHDC4/BBP-like"/>
</dbReference>
<feature type="domain" description="KHDC4/BBP-like KH-domain type I" evidence="6">
    <location>
        <begin position="153"/>
        <end position="231"/>
    </location>
</feature>
<dbReference type="GO" id="GO:0048024">
    <property type="term" value="P:regulation of mRNA splicing, via spliceosome"/>
    <property type="evidence" value="ECO:0007669"/>
    <property type="project" value="TreeGrafter"/>
</dbReference>
<dbReference type="Gene3D" id="6.10.140.1790">
    <property type="match status" value="1"/>
</dbReference>